<dbReference type="Gene3D" id="3.40.50.300">
    <property type="entry name" value="P-loop containing nucleotide triphosphate hydrolases"/>
    <property type="match status" value="1"/>
</dbReference>
<dbReference type="InParanoid" id="A0A0C2W0V0"/>
<dbReference type="HOGENOM" id="CLU_000288_6_17_1"/>
<reference evidence="3 4" key="1">
    <citation type="submission" date="2014-04" db="EMBL/GenBank/DDBJ databases">
        <title>Evolutionary Origins and Diversification of the Mycorrhizal Mutualists.</title>
        <authorList>
            <consortium name="DOE Joint Genome Institute"/>
            <consortium name="Mycorrhizal Genomics Consortium"/>
            <person name="Kohler A."/>
            <person name="Kuo A."/>
            <person name="Nagy L.G."/>
            <person name="Floudas D."/>
            <person name="Copeland A."/>
            <person name="Barry K.W."/>
            <person name="Cichocki N."/>
            <person name="Veneault-Fourrey C."/>
            <person name="LaButti K."/>
            <person name="Lindquist E.A."/>
            <person name="Lipzen A."/>
            <person name="Lundell T."/>
            <person name="Morin E."/>
            <person name="Murat C."/>
            <person name="Riley R."/>
            <person name="Ohm R."/>
            <person name="Sun H."/>
            <person name="Tunlid A."/>
            <person name="Henrissat B."/>
            <person name="Grigoriev I.V."/>
            <person name="Hibbett D.S."/>
            <person name="Martin F."/>
        </authorList>
    </citation>
    <scope>NUCLEOTIDE SEQUENCE [LARGE SCALE GENOMIC DNA]</scope>
    <source>
        <strain evidence="3 4">Koide BX008</strain>
    </source>
</reference>
<dbReference type="InterPro" id="IPR027417">
    <property type="entry name" value="P-loop_NTPase"/>
</dbReference>
<keyword evidence="1" id="KW-0677">Repeat</keyword>
<dbReference type="Pfam" id="PF24883">
    <property type="entry name" value="NPHP3_N"/>
    <property type="match status" value="1"/>
</dbReference>
<sequence>IAYAEGAGMDTDKACLDGTREEIQREVIDWIDDADPSAPSILWLSGPAGTGKSAIAHSIACAMKDSGALGSCFCFKKGDVNRYTKMLPTISCDLAGRD</sequence>
<dbReference type="SUPFAM" id="SSF52540">
    <property type="entry name" value="P-loop containing nucleoside triphosphate hydrolases"/>
    <property type="match status" value="1"/>
</dbReference>
<proteinExistence type="predicted"/>
<gene>
    <name evidence="3" type="ORF">M378DRAFT_62374</name>
</gene>
<dbReference type="OrthoDB" id="163438at2759"/>
<name>A0A0C2W0V0_AMAMK</name>
<accession>A0A0C2W0V0</accession>
<feature type="domain" description="Nephrocystin 3-like N-terminal" evidence="2">
    <location>
        <begin position="26"/>
        <end position="90"/>
    </location>
</feature>
<dbReference type="InterPro" id="IPR056884">
    <property type="entry name" value="NPHP3-like_N"/>
</dbReference>
<feature type="non-terminal residue" evidence="3">
    <location>
        <position position="1"/>
    </location>
</feature>
<feature type="non-terminal residue" evidence="3">
    <location>
        <position position="98"/>
    </location>
</feature>
<dbReference type="EMBL" id="KN818644">
    <property type="protein sequence ID" value="KIL54742.1"/>
    <property type="molecule type" value="Genomic_DNA"/>
</dbReference>
<protein>
    <recommendedName>
        <fullName evidence="2">Nephrocystin 3-like N-terminal domain-containing protein</fullName>
    </recommendedName>
</protein>
<keyword evidence="4" id="KW-1185">Reference proteome</keyword>
<organism evidence="3 4">
    <name type="scientific">Amanita muscaria (strain Koide BX008)</name>
    <dbReference type="NCBI Taxonomy" id="946122"/>
    <lineage>
        <taxon>Eukaryota</taxon>
        <taxon>Fungi</taxon>
        <taxon>Dikarya</taxon>
        <taxon>Basidiomycota</taxon>
        <taxon>Agaricomycotina</taxon>
        <taxon>Agaricomycetes</taxon>
        <taxon>Agaricomycetidae</taxon>
        <taxon>Agaricales</taxon>
        <taxon>Pluteineae</taxon>
        <taxon>Amanitaceae</taxon>
        <taxon>Amanita</taxon>
    </lineage>
</organism>
<evidence type="ECO:0000259" key="2">
    <source>
        <dbReference type="Pfam" id="PF24883"/>
    </source>
</evidence>
<dbReference type="Proteomes" id="UP000054549">
    <property type="component" value="Unassembled WGS sequence"/>
</dbReference>
<evidence type="ECO:0000256" key="1">
    <source>
        <dbReference type="ARBA" id="ARBA00022737"/>
    </source>
</evidence>
<evidence type="ECO:0000313" key="4">
    <source>
        <dbReference type="Proteomes" id="UP000054549"/>
    </source>
</evidence>
<dbReference type="AlphaFoldDB" id="A0A0C2W0V0"/>
<dbReference type="STRING" id="946122.A0A0C2W0V0"/>
<evidence type="ECO:0000313" key="3">
    <source>
        <dbReference type="EMBL" id="KIL54742.1"/>
    </source>
</evidence>